<dbReference type="EMBL" id="RCML01000439">
    <property type="protein sequence ID" value="KAG2977017.1"/>
    <property type="molecule type" value="Genomic_DNA"/>
</dbReference>
<evidence type="ECO:0000313" key="3">
    <source>
        <dbReference type="EMBL" id="KAG2937851.1"/>
    </source>
</evidence>
<accession>A0A8T0Z562</accession>
<comment type="caution">
    <text evidence="1">The sequence shown here is derived from an EMBL/GenBank/DDBJ whole genome shotgun (WGS) entry which is preliminary data.</text>
</comment>
<dbReference type="EMBL" id="RCMK01000299">
    <property type="protein sequence ID" value="KAG2937851.1"/>
    <property type="molecule type" value="Genomic_DNA"/>
</dbReference>
<evidence type="ECO:0000313" key="5">
    <source>
        <dbReference type="EMBL" id="KAG3220991.1"/>
    </source>
</evidence>
<dbReference type="Proteomes" id="UP000735874">
    <property type="component" value="Unassembled WGS sequence"/>
</dbReference>
<evidence type="ECO:0000313" key="4">
    <source>
        <dbReference type="EMBL" id="KAG2977017.1"/>
    </source>
</evidence>
<dbReference type="Proteomes" id="UP000774804">
    <property type="component" value="Unassembled WGS sequence"/>
</dbReference>
<dbReference type="EMBL" id="RCMI01000078">
    <property type="protein sequence ID" value="KAG2937412.1"/>
    <property type="molecule type" value="Genomic_DNA"/>
</dbReference>
<gene>
    <name evidence="1" type="ORF">PC113_g10650</name>
    <name evidence="2" type="ORF">PC115_g4223</name>
    <name evidence="3" type="ORF">PC117_g11516</name>
    <name evidence="4" type="ORF">PC118_g13118</name>
    <name evidence="5" type="ORF">PC129_g8263</name>
</gene>
<reference evidence="1" key="1">
    <citation type="submission" date="2018-10" db="EMBL/GenBank/DDBJ databases">
        <title>Effector identification in a new, highly contiguous assembly of the strawberry crown rot pathogen Phytophthora cactorum.</title>
        <authorList>
            <person name="Armitage A.D."/>
            <person name="Nellist C.F."/>
            <person name="Bates H."/>
            <person name="Vickerstaff R.J."/>
            <person name="Harrison R.J."/>
        </authorList>
    </citation>
    <scope>NUCLEOTIDE SEQUENCE</scope>
    <source>
        <strain evidence="1">15-7</strain>
        <strain evidence="2">4032</strain>
        <strain evidence="3">4040</strain>
        <strain evidence="4">P415</strain>
        <strain evidence="5">P421</strain>
    </source>
</reference>
<sequence length="71" mass="7652">MYQCLSTFVPEQKAAVDKDGPVALGKTARWEADVDDVTRVVNWGAICPFIIGKNPCAISSVPSGSPQHQHL</sequence>
<organism evidence="1 6">
    <name type="scientific">Phytophthora cactorum</name>
    <dbReference type="NCBI Taxonomy" id="29920"/>
    <lineage>
        <taxon>Eukaryota</taxon>
        <taxon>Sar</taxon>
        <taxon>Stramenopiles</taxon>
        <taxon>Oomycota</taxon>
        <taxon>Peronosporomycetes</taxon>
        <taxon>Peronosporales</taxon>
        <taxon>Peronosporaceae</taxon>
        <taxon>Phytophthora</taxon>
    </lineage>
</organism>
<dbReference type="Proteomes" id="UP000760860">
    <property type="component" value="Unassembled WGS sequence"/>
</dbReference>
<proteinExistence type="predicted"/>
<dbReference type="AlphaFoldDB" id="A0A8T0Z562"/>
<dbReference type="Proteomes" id="UP000736787">
    <property type="component" value="Unassembled WGS sequence"/>
</dbReference>
<dbReference type="EMBL" id="RCMV01000238">
    <property type="protein sequence ID" value="KAG3220991.1"/>
    <property type="molecule type" value="Genomic_DNA"/>
</dbReference>
<evidence type="ECO:0000313" key="2">
    <source>
        <dbReference type="EMBL" id="KAG2937412.1"/>
    </source>
</evidence>
<protein>
    <submittedName>
        <fullName evidence="1">Uncharacterized protein</fullName>
    </submittedName>
</protein>
<name>A0A8T0Z562_9STRA</name>
<dbReference type="EMBL" id="RCMG01000289">
    <property type="protein sequence ID" value="KAG2857481.1"/>
    <property type="molecule type" value="Genomic_DNA"/>
</dbReference>
<dbReference type="Proteomes" id="UP000697107">
    <property type="component" value="Unassembled WGS sequence"/>
</dbReference>
<evidence type="ECO:0000313" key="6">
    <source>
        <dbReference type="Proteomes" id="UP000735874"/>
    </source>
</evidence>
<evidence type="ECO:0000313" key="1">
    <source>
        <dbReference type="EMBL" id="KAG2857481.1"/>
    </source>
</evidence>